<dbReference type="AlphaFoldDB" id="A0A2H3JE15"/>
<proteinExistence type="predicted"/>
<dbReference type="STRING" id="742152.A0A2H3JE15"/>
<reference evidence="7 8" key="1">
    <citation type="journal article" date="2012" name="Science">
        <title>The Paleozoic origin of enzymatic lignin decomposition reconstructed from 31 fungal genomes.</title>
        <authorList>
            <person name="Floudas D."/>
            <person name="Binder M."/>
            <person name="Riley R."/>
            <person name="Barry K."/>
            <person name="Blanchette R.A."/>
            <person name="Henrissat B."/>
            <person name="Martinez A.T."/>
            <person name="Otillar R."/>
            <person name="Spatafora J.W."/>
            <person name="Yadav J.S."/>
            <person name="Aerts A."/>
            <person name="Benoit I."/>
            <person name="Boyd A."/>
            <person name="Carlson A."/>
            <person name="Copeland A."/>
            <person name="Coutinho P.M."/>
            <person name="de Vries R.P."/>
            <person name="Ferreira P."/>
            <person name="Findley K."/>
            <person name="Foster B."/>
            <person name="Gaskell J."/>
            <person name="Glotzer D."/>
            <person name="Gorecki P."/>
            <person name="Heitman J."/>
            <person name="Hesse C."/>
            <person name="Hori C."/>
            <person name="Igarashi K."/>
            <person name="Jurgens J.A."/>
            <person name="Kallen N."/>
            <person name="Kersten P."/>
            <person name="Kohler A."/>
            <person name="Kuees U."/>
            <person name="Kumar T.K.A."/>
            <person name="Kuo A."/>
            <person name="LaButti K."/>
            <person name="Larrondo L.F."/>
            <person name="Lindquist E."/>
            <person name="Ling A."/>
            <person name="Lombard V."/>
            <person name="Lucas S."/>
            <person name="Lundell T."/>
            <person name="Martin R."/>
            <person name="McLaughlin D.J."/>
            <person name="Morgenstern I."/>
            <person name="Morin E."/>
            <person name="Murat C."/>
            <person name="Nagy L.G."/>
            <person name="Nolan M."/>
            <person name="Ohm R.A."/>
            <person name="Patyshakuliyeva A."/>
            <person name="Rokas A."/>
            <person name="Ruiz-Duenas F.J."/>
            <person name="Sabat G."/>
            <person name="Salamov A."/>
            <person name="Samejima M."/>
            <person name="Schmutz J."/>
            <person name="Slot J.C."/>
            <person name="St John F."/>
            <person name="Stenlid J."/>
            <person name="Sun H."/>
            <person name="Sun S."/>
            <person name="Syed K."/>
            <person name="Tsang A."/>
            <person name="Wiebenga A."/>
            <person name="Young D."/>
            <person name="Pisabarro A."/>
            <person name="Eastwood D.C."/>
            <person name="Martin F."/>
            <person name="Cullen D."/>
            <person name="Grigoriev I.V."/>
            <person name="Hibbett D.S."/>
        </authorList>
    </citation>
    <scope>NUCLEOTIDE SEQUENCE [LARGE SCALE GENOMIC DNA]</scope>
    <source>
        <strain evidence="7 8">MD-104</strain>
    </source>
</reference>
<gene>
    <name evidence="7" type="ORF">WOLCODRAFT_161871</name>
</gene>
<evidence type="ECO:0000256" key="5">
    <source>
        <dbReference type="ARBA" id="ARBA00023002"/>
    </source>
</evidence>
<sequence>MPNIFNPPAPGIPYYTPAQYPPAGTVVDPQPNGRPIPALFQPVKIRGVEFPNRLWLSPMCQYSAEDGKLTPWHYAHLGGIIQRGPGLSMVESTSVTPEGRITPEDSGLWCDEQIAPLKEIVTFAHSQNQKIGIQLGHAGRKASTVAPWLDQGATAIEAVGGWPNEVYAASAGAYSDSYPKPKELTKEGIKNIVHAFVDAAKRALKAGFDVIEIHNAHGYLLHGFVSPASNKRTDEYGGSFENRTRLTIEIVDAVRAMIPPDMPLFLRISATDWLEESLADEPSWTPQDTVRFAGILADHGVDLLDVSSGGLHPAQKIKGGPAYQAPFAELVKKEHGDRILVSSVGAISDGKTAQGVLEKGQADAVFVARQFQKNPGTVWQFAEELGVDITVAHQIEWGFMGRGNVGRAHKGPKKN</sequence>
<comment type="cofactor">
    <cofactor evidence="1">
        <name>FMN</name>
        <dbReference type="ChEBI" id="CHEBI:58210"/>
    </cofactor>
</comment>
<dbReference type="InterPro" id="IPR044152">
    <property type="entry name" value="YqjM-like"/>
</dbReference>
<dbReference type="CDD" id="cd02932">
    <property type="entry name" value="OYE_YqiM_FMN"/>
    <property type="match status" value="1"/>
</dbReference>
<dbReference type="OMA" id="YNPRWPW"/>
<keyword evidence="2" id="KW-0285">Flavoprotein</keyword>
<name>A0A2H3JE15_WOLCO</name>
<dbReference type="SUPFAM" id="SSF51395">
    <property type="entry name" value="FMN-linked oxidoreductases"/>
    <property type="match status" value="1"/>
</dbReference>
<accession>A0A2H3JE15</accession>
<evidence type="ECO:0000256" key="3">
    <source>
        <dbReference type="ARBA" id="ARBA00022643"/>
    </source>
</evidence>
<dbReference type="GO" id="GO:0003959">
    <property type="term" value="F:NADPH dehydrogenase activity"/>
    <property type="evidence" value="ECO:0007669"/>
    <property type="project" value="InterPro"/>
</dbReference>
<dbReference type="OrthoDB" id="72788at2759"/>
<dbReference type="GO" id="GO:0010181">
    <property type="term" value="F:FMN binding"/>
    <property type="evidence" value="ECO:0007669"/>
    <property type="project" value="InterPro"/>
</dbReference>
<dbReference type="Proteomes" id="UP000218811">
    <property type="component" value="Unassembled WGS sequence"/>
</dbReference>
<evidence type="ECO:0000259" key="6">
    <source>
        <dbReference type="Pfam" id="PF00724"/>
    </source>
</evidence>
<keyword evidence="4" id="KW-0521">NADP</keyword>
<keyword evidence="3" id="KW-0288">FMN</keyword>
<dbReference type="Pfam" id="PF00724">
    <property type="entry name" value="Oxidored_FMN"/>
    <property type="match status" value="1"/>
</dbReference>
<evidence type="ECO:0000256" key="2">
    <source>
        <dbReference type="ARBA" id="ARBA00022630"/>
    </source>
</evidence>
<evidence type="ECO:0000256" key="1">
    <source>
        <dbReference type="ARBA" id="ARBA00001917"/>
    </source>
</evidence>
<keyword evidence="8" id="KW-1185">Reference proteome</keyword>
<feature type="domain" description="NADH:flavin oxidoreductase/NADH oxidase N-terminal" evidence="6">
    <location>
        <begin position="39"/>
        <end position="380"/>
    </location>
</feature>
<dbReference type="GO" id="GO:0050661">
    <property type="term" value="F:NADP binding"/>
    <property type="evidence" value="ECO:0007669"/>
    <property type="project" value="InterPro"/>
</dbReference>
<protein>
    <submittedName>
        <fullName evidence="7">FMN-linked oxidoreductase</fullName>
    </submittedName>
</protein>
<dbReference type="PANTHER" id="PTHR43303:SF4">
    <property type="entry name" value="NADPH DEHYDROGENASE C23G7.10C-RELATED"/>
    <property type="match status" value="1"/>
</dbReference>
<dbReference type="EMBL" id="KB468053">
    <property type="protein sequence ID" value="PCH39795.1"/>
    <property type="molecule type" value="Genomic_DNA"/>
</dbReference>
<evidence type="ECO:0000313" key="7">
    <source>
        <dbReference type="EMBL" id="PCH39795.1"/>
    </source>
</evidence>
<dbReference type="InterPro" id="IPR013785">
    <property type="entry name" value="Aldolase_TIM"/>
</dbReference>
<dbReference type="InterPro" id="IPR001155">
    <property type="entry name" value="OxRdtase_FMN_N"/>
</dbReference>
<organism evidence="7 8">
    <name type="scientific">Wolfiporia cocos (strain MD-104)</name>
    <name type="common">Brown rot fungus</name>
    <dbReference type="NCBI Taxonomy" id="742152"/>
    <lineage>
        <taxon>Eukaryota</taxon>
        <taxon>Fungi</taxon>
        <taxon>Dikarya</taxon>
        <taxon>Basidiomycota</taxon>
        <taxon>Agaricomycotina</taxon>
        <taxon>Agaricomycetes</taxon>
        <taxon>Polyporales</taxon>
        <taxon>Phaeolaceae</taxon>
        <taxon>Wolfiporia</taxon>
    </lineage>
</organism>
<keyword evidence="5" id="KW-0560">Oxidoreductase</keyword>
<evidence type="ECO:0000313" key="8">
    <source>
        <dbReference type="Proteomes" id="UP000218811"/>
    </source>
</evidence>
<dbReference type="Gene3D" id="3.20.20.70">
    <property type="entry name" value="Aldolase class I"/>
    <property type="match status" value="1"/>
</dbReference>
<dbReference type="PANTHER" id="PTHR43303">
    <property type="entry name" value="NADPH DEHYDROGENASE C23G7.10C-RELATED"/>
    <property type="match status" value="1"/>
</dbReference>
<evidence type="ECO:0000256" key="4">
    <source>
        <dbReference type="ARBA" id="ARBA00022857"/>
    </source>
</evidence>